<feature type="compositionally biased region" description="Low complexity" evidence="1">
    <location>
        <begin position="1"/>
        <end position="15"/>
    </location>
</feature>
<name>A0A0H2RBC3_9AGAM</name>
<keyword evidence="3" id="KW-1185">Reference proteome</keyword>
<feature type="region of interest" description="Disordered" evidence="1">
    <location>
        <begin position="55"/>
        <end position="129"/>
    </location>
</feature>
<feature type="region of interest" description="Disordered" evidence="1">
    <location>
        <begin position="1"/>
        <end position="23"/>
    </location>
</feature>
<protein>
    <submittedName>
        <fullName evidence="2">Uncharacterized protein</fullName>
    </submittedName>
</protein>
<evidence type="ECO:0000313" key="3">
    <source>
        <dbReference type="Proteomes" id="UP000053477"/>
    </source>
</evidence>
<dbReference type="Proteomes" id="UP000053477">
    <property type="component" value="Unassembled WGS sequence"/>
</dbReference>
<proteinExistence type="predicted"/>
<evidence type="ECO:0000256" key="1">
    <source>
        <dbReference type="SAM" id="MobiDB-lite"/>
    </source>
</evidence>
<feature type="compositionally biased region" description="Basic and acidic residues" evidence="1">
    <location>
        <begin position="68"/>
        <end position="78"/>
    </location>
</feature>
<dbReference type="EMBL" id="KQ086080">
    <property type="protein sequence ID" value="KLO08717.1"/>
    <property type="molecule type" value="Genomic_DNA"/>
</dbReference>
<dbReference type="InParanoid" id="A0A0H2RBC3"/>
<feature type="compositionally biased region" description="Basic and acidic residues" evidence="1">
    <location>
        <begin position="86"/>
        <end position="129"/>
    </location>
</feature>
<accession>A0A0H2RBC3</accession>
<evidence type="ECO:0000313" key="2">
    <source>
        <dbReference type="EMBL" id="KLO08717.1"/>
    </source>
</evidence>
<dbReference type="AlphaFoldDB" id="A0A0H2RBC3"/>
<gene>
    <name evidence="2" type="ORF">SCHPADRAFT_598203</name>
</gene>
<sequence>MGLASPSLSISSAPPGFDPAVRPRYRDTQGVLLLSTTSPASAAATITIIAVSIHHSSSSIGRRTRRERGRDEGREGDLRVGLTSEFRADSSVRSSSRREGEEDSREEGKEDWAIGREGGSRDDARMVLL</sequence>
<reference evidence="2 3" key="1">
    <citation type="submission" date="2015-04" db="EMBL/GenBank/DDBJ databases">
        <title>Complete genome sequence of Schizopora paradoxa KUC8140, a cosmopolitan wood degrader in East Asia.</title>
        <authorList>
            <consortium name="DOE Joint Genome Institute"/>
            <person name="Min B."/>
            <person name="Park H."/>
            <person name="Jang Y."/>
            <person name="Kim J.-J."/>
            <person name="Kim K.H."/>
            <person name="Pangilinan J."/>
            <person name="Lipzen A."/>
            <person name="Riley R."/>
            <person name="Grigoriev I.V."/>
            <person name="Spatafora J.W."/>
            <person name="Choi I.-G."/>
        </authorList>
    </citation>
    <scope>NUCLEOTIDE SEQUENCE [LARGE SCALE GENOMIC DNA]</scope>
    <source>
        <strain evidence="2 3">KUC8140</strain>
    </source>
</reference>
<organism evidence="2 3">
    <name type="scientific">Schizopora paradoxa</name>
    <dbReference type="NCBI Taxonomy" id="27342"/>
    <lineage>
        <taxon>Eukaryota</taxon>
        <taxon>Fungi</taxon>
        <taxon>Dikarya</taxon>
        <taxon>Basidiomycota</taxon>
        <taxon>Agaricomycotina</taxon>
        <taxon>Agaricomycetes</taxon>
        <taxon>Hymenochaetales</taxon>
        <taxon>Schizoporaceae</taxon>
        <taxon>Schizopora</taxon>
    </lineage>
</organism>